<evidence type="ECO:0000256" key="1">
    <source>
        <dbReference type="ARBA" id="ARBA00008306"/>
    </source>
</evidence>
<dbReference type="Proteomes" id="UP001203297">
    <property type="component" value="Unassembled WGS sequence"/>
</dbReference>
<feature type="compositionally biased region" description="Low complexity" evidence="2">
    <location>
        <begin position="1"/>
        <end position="25"/>
    </location>
</feature>
<feature type="region of interest" description="Disordered" evidence="2">
    <location>
        <begin position="226"/>
        <end position="253"/>
    </location>
</feature>
<comment type="caution">
    <text evidence="5">The sequence shown here is derived from an EMBL/GenBank/DDBJ whole genome shotgun (WGS) entry which is preliminary data.</text>
</comment>
<dbReference type="EMBL" id="WTXG01000027">
    <property type="protein sequence ID" value="KAI0298692.1"/>
    <property type="molecule type" value="Genomic_DNA"/>
</dbReference>
<feature type="compositionally biased region" description="Polar residues" evidence="2">
    <location>
        <begin position="32"/>
        <end position="63"/>
    </location>
</feature>
<dbReference type="AlphaFoldDB" id="A0AAD4QMF1"/>
<dbReference type="Pfam" id="PF02582">
    <property type="entry name" value="DUF155"/>
    <property type="match status" value="1"/>
</dbReference>
<comment type="similarity">
    <text evidence="1">Belongs to the RMD1/sif2 family.</text>
</comment>
<accession>A0AAD4QMF1</accession>
<keyword evidence="6" id="KW-1185">Reference proteome</keyword>
<dbReference type="PANTHER" id="PTHR16255:SF4">
    <property type="entry name" value="SPORULATION PROTEIN RMD8"/>
    <property type="match status" value="1"/>
</dbReference>
<name>A0AAD4QMF1_9AGAM</name>
<sequence>MHHRQQQQQQQQQSLSSLTKQQQQQPRLVPTRKSSFTLPRSSSIASPALNQTGATKPAATQRTSKTHQRLVELPSDPQTRPLPTEGSKDDATHGYETDAGVRMYEHKSVAERMTKADRRRAGYRRITAYWLADGLRMKLLANFLKREHNVVPRSFDEALYVMYHLPLLPGYGPAAKVRSSVPAPSHTRRLSRMSEAEEDGYTGSYFIPGRSPEEGFSRDGYIASLGNSPSVDRRMGEQPSRNPEDGEIEGGSRERGLLIMETPETPVPAQDRVFAPPTAPMSEPRTSIAAGDDAAEIVFFAYGVAVFFGFEEVQERNILEDIHGAGTLKGSRVESEWEVEECHFAYDPTIAYPRIYNDFFTFKSPSHLLTLSLSHALAQSTLLGHYESQAHAILQHPRTQALPRTLARTGKLALSRRDAMRLTGKLFALRRDVVLGRNVLDVPGIFWEEASLHALYEAGRAYFEIGERVEALNERISGANNLLDAIHEHLNNNAMERITWIIIGLIVVAILVELGEIIARLTVHSTIRGSRETKMAFSTAASAAGSVFFGNVKGN</sequence>
<dbReference type="GO" id="GO:0005739">
    <property type="term" value="C:mitochondrion"/>
    <property type="evidence" value="ECO:0007669"/>
    <property type="project" value="UniProtKB-ARBA"/>
</dbReference>
<evidence type="ECO:0000256" key="2">
    <source>
        <dbReference type="SAM" id="MobiDB-lite"/>
    </source>
</evidence>
<protein>
    <recommendedName>
        <fullName evidence="4">DUF155 domain-containing protein</fullName>
    </recommendedName>
</protein>
<organism evidence="5 6">
    <name type="scientific">Multifurca ochricompacta</name>
    <dbReference type="NCBI Taxonomy" id="376703"/>
    <lineage>
        <taxon>Eukaryota</taxon>
        <taxon>Fungi</taxon>
        <taxon>Dikarya</taxon>
        <taxon>Basidiomycota</taxon>
        <taxon>Agaricomycotina</taxon>
        <taxon>Agaricomycetes</taxon>
        <taxon>Russulales</taxon>
        <taxon>Russulaceae</taxon>
        <taxon>Multifurca</taxon>
    </lineage>
</organism>
<keyword evidence="3" id="KW-0472">Membrane</keyword>
<feature type="domain" description="DUF155" evidence="4">
    <location>
        <begin position="297"/>
        <end position="473"/>
    </location>
</feature>
<reference evidence="5" key="1">
    <citation type="journal article" date="2022" name="New Phytol.">
        <title>Evolutionary transition to the ectomycorrhizal habit in the genomes of a hyperdiverse lineage of mushroom-forming fungi.</title>
        <authorList>
            <person name="Looney B."/>
            <person name="Miyauchi S."/>
            <person name="Morin E."/>
            <person name="Drula E."/>
            <person name="Courty P.E."/>
            <person name="Kohler A."/>
            <person name="Kuo A."/>
            <person name="LaButti K."/>
            <person name="Pangilinan J."/>
            <person name="Lipzen A."/>
            <person name="Riley R."/>
            <person name="Andreopoulos W."/>
            <person name="He G."/>
            <person name="Johnson J."/>
            <person name="Nolan M."/>
            <person name="Tritt A."/>
            <person name="Barry K.W."/>
            <person name="Grigoriev I.V."/>
            <person name="Nagy L.G."/>
            <person name="Hibbett D."/>
            <person name="Henrissat B."/>
            <person name="Matheny P.B."/>
            <person name="Labbe J."/>
            <person name="Martin F.M."/>
        </authorList>
    </citation>
    <scope>NUCLEOTIDE SEQUENCE</scope>
    <source>
        <strain evidence="5">BPL690</strain>
    </source>
</reference>
<evidence type="ECO:0000313" key="6">
    <source>
        <dbReference type="Proteomes" id="UP001203297"/>
    </source>
</evidence>
<keyword evidence="3" id="KW-0812">Transmembrane</keyword>
<evidence type="ECO:0000256" key="3">
    <source>
        <dbReference type="SAM" id="Phobius"/>
    </source>
</evidence>
<evidence type="ECO:0000313" key="5">
    <source>
        <dbReference type="EMBL" id="KAI0298692.1"/>
    </source>
</evidence>
<feature type="region of interest" description="Disordered" evidence="2">
    <location>
        <begin position="175"/>
        <end position="195"/>
    </location>
</feature>
<keyword evidence="3" id="KW-1133">Transmembrane helix</keyword>
<evidence type="ECO:0000259" key="4">
    <source>
        <dbReference type="Pfam" id="PF02582"/>
    </source>
</evidence>
<feature type="transmembrane region" description="Helical" evidence="3">
    <location>
        <begin position="498"/>
        <end position="523"/>
    </location>
</feature>
<feature type="region of interest" description="Disordered" evidence="2">
    <location>
        <begin position="1"/>
        <end position="94"/>
    </location>
</feature>
<gene>
    <name evidence="5" type="ORF">B0F90DRAFT_1938044</name>
</gene>
<dbReference type="InterPro" id="IPR003734">
    <property type="entry name" value="DUF155"/>
</dbReference>
<dbReference type="PANTHER" id="PTHR16255">
    <property type="entry name" value="REQUIRED FOR MEIOTIC NUCLEAR DIVISION PROTEIN 1 HOMOLOG"/>
    <property type="match status" value="1"/>
</dbReference>
<proteinExistence type="inferred from homology"/>
<dbReference type="InterPro" id="IPR051624">
    <property type="entry name" value="RMD1/Sad1-interacting"/>
</dbReference>